<feature type="region of interest" description="Disordered" evidence="1">
    <location>
        <begin position="1"/>
        <end position="29"/>
    </location>
</feature>
<sequence length="416" mass="48718">MSGCPFMLSQKPSKEPFSNNPSPPATDPSLILSDRSFPIPYKSPYEDLFFKFSLTKSNPLKDLDFIYKNTLFHHTYITRYRTQDFLSKAAIVNELRECGNKNYNKSRFDRACLCYEHAFGLFKYAEFSDDETINIIDTSCEDDDKPAKYGLMLKLLINYAITLCKMKHFVEAELILKEAQRFMNNKEIEVVLLYCKLGNIETQYKDLCDFFPLLSGVLAVDKKYCELRKGFEQTIFKMQQEKCQFFAMFFAEFTTDVTIKAKNSFDLELNVIQKLDEKYMKMIVFYKDTETYQKVLSEREEVQRISIEMHKLKGIKPTDNDEIMLSHAKSAGFDLSLQLNQLRFESAKRSLISKCFNKGNFNRKLLYQCIQEVMNDYEEVTEIQDKADEEYTFWIRSVVCSIILAIIVYLTTAQSF</sequence>
<comment type="caution">
    <text evidence="2">The sequence shown here is derived from an EMBL/GenBank/DDBJ whole genome shotgun (WGS) entry which is preliminary data.</text>
</comment>
<dbReference type="Gene3D" id="1.25.40.10">
    <property type="entry name" value="Tetratricopeptide repeat domain"/>
    <property type="match status" value="1"/>
</dbReference>
<dbReference type="Proteomes" id="UP000187209">
    <property type="component" value="Unassembled WGS sequence"/>
</dbReference>
<keyword evidence="3" id="KW-1185">Reference proteome</keyword>
<dbReference type="SUPFAM" id="SSF48452">
    <property type="entry name" value="TPR-like"/>
    <property type="match status" value="1"/>
</dbReference>
<evidence type="ECO:0000256" key="1">
    <source>
        <dbReference type="SAM" id="MobiDB-lite"/>
    </source>
</evidence>
<proteinExistence type="predicted"/>
<protein>
    <submittedName>
        <fullName evidence="2">Uncharacterized protein</fullName>
    </submittedName>
</protein>
<accession>A0A1R2CJ48</accession>
<organism evidence="2 3">
    <name type="scientific">Stentor coeruleus</name>
    <dbReference type="NCBI Taxonomy" id="5963"/>
    <lineage>
        <taxon>Eukaryota</taxon>
        <taxon>Sar</taxon>
        <taxon>Alveolata</taxon>
        <taxon>Ciliophora</taxon>
        <taxon>Postciliodesmatophora</taxon>
        <taxon>Heterotrichea</taxon>
        <taxon>Heterotrichida</taxon>
        <taxon>Stentoridae</taxon>
        <taxon>Stentor</taxon>
    </lineage>
</organism>
<reference evidence="2 3" key="1">
    <citation type="submission" date="2016-11" db="EMBL/GenBank/DDBJ databases">
        <title>The macronuclear genome of Stentor coeruleus: a giant cell with tiny introns.</title>
        <authorList>
            <person name="Slabodnick M."/>
            <person name="Ruby J.G."/>
            <person name="Reiff S.B."/>
            <person name="Swart E.C."/>
            <person name="Gosai S."/>
            <person name="Prabakaran S."/>
            <person name="Witkowska E."/>
            <person name="Larue G.E."/>
            <person name="Fisher S."/>
            <person name="Freeman R.M."/>
            <person name="Gunawardena J."/>
            <person name="Chu W."/>
            <person name="Stover N.A."/>
            <person name="Gregory B.D."/>
            <person name="Nowacki M."/>
            <person name="Derisi J."/>
            <person name="Roy S.W."/>
            <person name="Marshall W.F."/>
            <person name="Sood P."/>
        </authorList>
    </citation>
    <scope>NUCLEOTIDE SEQUENCE [LARGE SCALE GENOMIC DNA]</scope>
    <source>
        <strain evidence="2">WM001</strain>
    </source>
</reference>
<dbReference type="EMBL" id="MPUH01000135">
    <property type="protein sequence ID" value="OMJ89064.1"/>
    <property type="molecule type" value="Genomic_DNA"/>
</dbReference>
<dbReference type="InterPro" id="IPR011990">
    <property type="entry name" value="TPR-like_helical_dom_sf"/>
</dbReference>
<evidence type="ECO:0000313" key="3">
    <source>
        <dbReference type="Proteomes" id="UP000187209"/>
    </source>
</evidence>
<gene>
    <name evidence="2" type="ORF">SteCoe_8890</name>
</gene>
<dbReference type="OrthoDB" id="322419at2759"/>
<dbReference type="AlphaFoldDB" id="A0A1R2CJ48"/>
<name>A0A1R2CJ48_9CILI</name>
<evidence type="ECO:0000313" key="2">
    <source>
        <dbReference type="EMBL" id="OMJ89064.1"/>
    </source>
</evidence>